<dbReference type="PROSITE" id="PS50206">
    <property type="entry name" value="RHODANESE_3"/>
    <property type="match status" value="1"/>
</dbReference>
<sequence length="157" mass="17856">MVSCAGEPKAIREEIAPGETDREEFIPVSKPVKMPPTNAKLGKISGMDIDELFPLQQSDEVLIYDVRLPYFYKIDHLPGSVNWPYTHYDEEVQKRDPEIQQALAAGKKVVLYCFNLGCPEARNVAKKLARRDYEIHVLSNGIDSWRNAGLPLENKDR</sequence>
<keyword evidence="3" id="KW-1185">Reference proteome</keyword>
<dbReference type="CDD" id="cd00158">
    <property type="entry name" value="RHOD"/>
    <property type="match status" value="1"/>
</dbReference>
<reference evidence="3" key="1">
    <citation type="journal article" date="2019" name="Int. J. Syst. Evol. Microbiol.">
        <title>The Global Catalogue of Microorganisms (GCM) 10K type strain sequencing project: providing services to taxonomists for standard genome sequencing and annotation.</title>
        <authorList>
            <consortium name="The Broad Institute Genomics Platform"/>
            <consortium name="The Broad Institute Genome Sequencing Center for Infectious Disease"/>
            <person name="Wu L."/>
            <person name="Ma J."/>
        </authorList>
    </citation>
    <scope>NUCLEOTIDE SEQUENCE [LARGE SCALE GENOMIC DNA]</scope>
    <source>
        <strain evidence="3">CGMCC 4.7106</strain>
    </source>
</reference>
<dbReference type="InterPro" id="IPR001763">
    <property type="entry name" value="Rhodanese-like_dom"/>
</dbReference>
<accession>A0ABW5D8I0</accession>
<gene>
    <name evidence="2" type="ORF">ACFSSA_06675</name>
</gene>
<name>A0ABW5D8I0_9BACT</name>
<dbReference type="RefSeq" id="WP_386819511.1">
    <property type="nucleotide sequence ID" value="NZ_JBHUIT010000007.1"/>
</dbReference>
<comment type="caution">
    <text evidence="2">The sequence shown here is derived from an EMBL/GenBank/DDBJ whole genome shotgun (WGS) entry which is preliminary data.</text>
</comment>
<dbReference type="SUPFAM" id="SSF52821">
    <property type="entry name" value="Rhodanese/Cell cycle control phosphatase"/>
    <property type="match status" value="1"/>
</dbReference>
<dbReference type="Pfam" id="PF00581">
    <property type="entry name" value="Rhodanese"/>
    <property type="match status" value="1"/>
</dbReference>
<proteinExistence type="predicted"/>
<dbReference type="EMBL" id="JBHUIT010000007">
    <property type="protein sequence ID" value="MFD2256351.1"/>
    <property type="molecule type" value="Genomic_DNA"/>
</dbReference>
<evidence type="ECO:0000259" key="1">
    <source>
        <dbReference type="PROSITE" id="PS50206"/>
    </source>
</evidence>
<feature type="domain" description="Rhodanese" evidence="1">
    <location>
        <begin position="57"/>
        <end position="154"/>
    </location>
</feature>
<dbReference type="SMART" id="SM00450">
    <property type="entry name" value="RHOD"/>
    <property type="match status" value="1"/>
</dbReference>
<dbReference type="Gene3D" id="3.40.250.10">
    <property type="entry name" value="Rhodanese-like domain"/>
    <property type="match status" value="1"/>
</dbReference>
<dbReference type="InterPro" id="IPR036873">
    <property type="entry name" value="Rhodanese-like_dom_sf"/>
</dbReference>
<organism evidence="2 3">
    <name type="scientific">Luteolibacter algae</name>
    <dbReference type="NCBI Taxonomy" id="454151"/>
    <lineage>
        <taxon>Bacteria</taxon>
        <taxon>Pseudomonadati</taxon>
        <taxon>Verrucomicrobiota</taxon>
        <taxon>Verrucomicrobiia</taxon>
        <taxon>Verrucomicrobiales</taxon>
        <taxon>Verrucomicrobiaceae</taxon>
        <taxon>Luteolibacter</taxon>
    </lineage>
</organism>
<dbReference type="Proteomes" id="UP001597375">
    <property type="component" value="Unassembled WGS sequence"/>
</dbReference>
<evidence type="ECO:0000313" key="3">
    <source>
        <dbReference type="Proteomes" id="UP001597375"/>
    </source>
</evidence>
<protein>
    <submittedName>
        <fullName evidence="2">Rhodanese-like domain-containing protein</fullName>
    </submittedName>
</protein>
<evidence type="ECO:0000313" key="2">
    <source>
        <dbReference type="EMBL" id="MFD2256351.1"/>
    </source>
</evidence>